<accession>A0A8J2BHN0</accession>
<proteinExistence type="predicted"/>
<keyword evidence="2" id="KW-1185">Reference proteome</keyword>
<evidence type="ECO:0000313" key="1">
    <source>
        <dbReference type="EMBL" id="CAF0689849.1"/>
    </source>
</evidence>
<reference evidence="1" key="1">
    <citation type="submission" date="2021-02" db="EMBL/GenBank/DDBJ databases">
        <authorList>
            <person name="Cremers G."/>
            <person name="Picone N."/>
        </authorList>
    </citation>
    <scope>NUCLEOTIDE SEQUENCE</scope>
    <source>
        <strain evidence="1">PQ17</strain>
    </source>
</reference>
<dbReference type="AlphaFoldDB" id="A0A8J2BHN0"/>
<dbReference type="EMBL" id="CAJNOB010000001">
    <property type="protein sequence ID" value="CAF0689849.1"/>
    <property type="molecule type" value="Genomic_DNA"/>
</dbReference>
<gene>
    <name evidence="1" type="ORF">MPNT_10398</name>
</gene>
<protein>
    <submittedName>
        <fullName evidence="1">Uncharacterized protein</fullName>
    </submittedName>
</protein>
<dbReference type="Proteomes" id="UP000663859">
    <property type="component" value="Unassembled WGS sequence"/>
</dbReference>
<organism evidence="1 2">
    <name type="scientific">Candidatus Methylacidithermus pantelleriae</name>
    <dbReference type="NCBI Taxonomy" id="2744239"/>
    <lineage>
        <taxon>Bacteria</taxon>
        <taxon>Pseudomonadati</taxon>
        <taxon>Verrucomicrobiota</taxon>
        <taxon>Methylacidiphilae</taxon>
        <taxon>Methylacidiphilales</taxon>
        <taxon>Methylacidiphilaceae</taxon>
        <taxon>Candidatus Methylacidithermus</taxon>
    </lineage>
</organism>
<evidence type="ECO:0000313" key="2">
    <source>
        <dbReference type="Proteomes" id="UP000663859"/>
    </source>
</evidence>
<sequence>MAAESRSILVVDPNEMTDGIVRDLHEVIVRLCARVYRGKRSIGNRCQERARSHS</sequence>
<comment type="caution">
    <text evidence="1">The sequence shown here is derived from an EMBL/GenBank/DDBJ whole genome shotgun (WGS) entry which is preliminary data.</text>
</comment>
<name>A0A8J2BHN0_9BACT</name>